<dbReference type="GO" id="GO:0006355">
    <property type="term" value="P:regulation of DNA-templated transcription"/>
    <property type="evidence" value="ECO:0007669"/>
    <property type="project" value="InterPro"/>
</dbReference>
<dbReference type="EMBL" id="CP059851">
    <property type="protein sequence ID" value="QMW22232.1"/>
    <property type="molecule type" value="Genomic_DNA"/>
</dbReference>
<dbReference type="Pfam" id="PF00486">
    <property type="entry name" value="Trans_reg_C"/>
    <property type="match status" value="1"/>
</dbReference>
<accession>A0A7G5IFU0</accession>
<organism evidence="4 5">
    <name type="scientific">Sandaracinobacteroides saxicola</name>
    <dbReference type="NCBI Taxonomy" id="2759707"/>
    <lineage>
        <taxon>Bacteria</taxon>
        <taxon>Pseudomonadati</taxon>
        <taxon>Pseudomonadota</taxon>
        <taxon>Alphaproteobacteria</taxon>
        <taxon>Sphingomonadales</taxon>
        <taxon>Sphingosinicellaceae</taxon>
        <taxon>Sandaracinobacteroides</taxon>
    </lineage>
</organism>
<dbReference type="GO" id="GO:0000160">
    <property type="term" value="P:phosphorelay signal transduction system"/>
    <property type="evidence" value="ECO:0007669"/>
    <property type="project" value="InterPro"/>
</dbReference>
<keyword evidence="1 2" id="KW-0238">DNA-binding</keyword>
<evidence type="ECO:0000313" key="5">
    <source>
        <dbReference type="Proteomes" id="UP000515292"/>
    </source>
</evidence>
<evidence type="ECO:0000313" key="4">
    <source>
        <dbReference type="EMBL" id="QMW22232.1"/>
    </source>
</evidence>
<dbReference type="SMART" id="SM00862">
    <property type="entry name" value="Trans_reg_C"/>
    <property type="match status" value="1"/>
</dbReference>
<name>A0A7G5IFU0_9SPHN</name>
<dbReference type="InterPro" id="IPR036388">
    <property type="entry name" value="WH-like_DNA-bd_sf"/>
</dbReference>
<reference evidence="4 5" key="1">
    <citation type="submission" date="2020-07" db="EMBL/GenBank/DDBJ databases">
        <title>Complete genome sequence for Sandaracinobacter sp. M6.</title>
        <authorList>
            <person name="Tang Y."/>
            <person name="Liu Q."/>
            <person name="Guo Z."/>
            <person name="Lei P."/>
            <person name="Huang B."/>
        </authorList>
    </citation>
    <scope>NUCLEOTIDE SEQUENCE [LARGE SCALE GENOMIC DNA]</scope>
    <source>
        <strain evidence="4 5">M6</strain>
    </source>
</reference>
<evidence type="ECO:0000259" key="3">
    <source>
        <dbReference type="PROSITE" id="PS51755"/>
    </source>
</evidence>
<dbReference type="CDD" id="cd00383">
    <property type="entry name" value="trans_reg_C"/>
    <property type="match status" value="1"/>
</dbReference>
<feature type="domain" description="OmpR/PhoB-type" evidence="3">
    <location>
        <begin position="23"/>
        <end position="120"/>
    </location>
</feature>
<protein>
    <submittedName>
        <fullName evidence="4">Winged helix-turn-helix transcriptional regulator</fullName>
    </submittedName>
</protein>
<dbReference type="Gene3D" id="1.10.10.10">
    <property type="entry name" value="Winged helix-like DNA-binding domain superfamily/Winged helix DNA-binding domain"/>
    <property type="match status" value="1"/>
</dbReference>
<dbReference type="GO" id="GO:0003677">
    <property type="term" value="F:DNA binding"/>
    <property type="evidence" value="ECO:0007669"/>
    <property type="project" value="UniProtKB-UniRule"/>
</dbReference>
<dbReference type="KEGG" id="sand:H3309_12790"/>
<evidence type="ECO:0000256" key="2">
    <source>
        <dbReference type="PROSITE-ProRule" id="PRU01091"/>
    </source>
</evidence>
<sequence length="120" mass="13474">MLDHSNGAMRADDSAGSPFVRPVPETVIGNVGIDLDRRIARVAGKIVPLTAKEFDCLAFLLNRRGVTQTKEMFLAHLYEGREEPELKIIDVFICKIRKKFADLGAQPFIETVWGRGYVVR</sequence>
<dbReference type="SUPFAM" id="SSF46894">
    <property type="entry name" value="C-terminal effector domain of the bipartite response regulators"/>
    <property type="match status" value="1"/>
</dbReference>
<dbReference type="Proteomes" id="UP000515292">
    <property type="component" value="Chromosome"/>
</dbReference>
<dbReference type="PROSITE" id="PS51755">
    <property type="entry name" value="OMPR_PHOB"/>
    <property type="match status" value="1"/>
</dbReference>
<keyword evidence="5" id="KW-1185">Reference proteome</keyword>
<dbReference type="AlphaFoldDB" id="A0A7G5IFU0"/>
<dbReference type="InterPro" id="IPR016032">
    <property type="entry name" value="Sig_transdc_resp-reg_C-effctor"/>
</dbReference>
<proteinExistence type="predicted"/>
<gene>
    <name evidence="4" type="ORF">H3309_12790</name>
</gene>
<feature type="DNA-binding region" description="OmpR/PhoB-type" evidence="2">
    <location>
        <begin position="23"/>
        <end position="120"/>
    </location>
</feature>
<evidence type="ECO:0000256" key="1">
    <source>
        <dbReference type="ARBA" id="ARBA00023125"/>
    </source>
</evidence>
<dbReference type="InterPro" id="IPR001867">
    <property type="entry name" value="OmpR/PhoB-type_DNA-bd"/>
</dbReference>